<feature type="repeat" description="Solcar" evidence="10">
    <location>
        <begin position="112"/>
        <end position="201"/>
    </location>
</feature>
<evidence type="ECO:0000256" key="8">
    <source>
        <dbReference type="ARBA" id="ARBA00023128"/>
    </source>
</evidence>
<dbReference type="InterPro" id="IPR023395">
    <property type="entry name" value="MCP_dom_sf"/>
</dbReference>
<evidence type="ECO:0000256" key="9">
    <source>
        <dbReference type="ARBA" id="ARBA00023136"/>
    </source>
</evidence>
<dbReference type="InParanoid" id="C4R3J4"/>
<accession>C4R3J4</accession>
<dbReference type="SUPFAM" id="SSF103506">
    <property type="entry name" value="Mitochondrial carrier"/>
    <property type="match status" value="1"/>
</dbReference>
<evidence type="ECO:0000256" key="7">
    <source>
        <dbReference type="ARBA" id="ARBA00022989"/>
    </source>
</evidence>
<dbReference type="GO" id="GO:0000064">
    <property type="term" value="F:L-ornithine transmembrane transporter activity"/>
    <property type="evidence" value="ECO:0007669"/>
    <property type="project" value="EnsemblFungi"/>
</dbReference>
<evidence type="ECO:0000256" key="3">
    <source>
        <dbReference type="ARBA" id="ARBA00022448"/>
    </source>
</evidence>
<dbReference type="PANTHER" id="PTHR45624">
    <property type="entry name" value="MITOCHONDRIAL BASIC AMINO ACIDS TRANSPORTER-RELATED"/>
    <property type="match status" value="1"/>
</dbReference>
<dbReference type="PANTHER" id="PTHR45624:SF31">
    <property type="entry name" value="MITOCHONDRIAL ORNITHINE TRANSPORTER 1"/>
    <property type="match status" value="1"/>
</dbReference>
<keyword evidence="13" id="KW-1185">Reference proteome</keyword>
<dbReference type="RefSeq" id="XP_002492309.1">
    <property type="nucleotide sequence ID" value="XM_002492264.1"/>
</dbReference>
<evidence type="ECO:0000313" key="13">
    <source>
        <dbReference type="Proteomes" id="UP000000314"/>
    </source>
</evidence>
<sequence length="302" mass="33449">MKNESDTSSYIKSNTQKKIDELVFGSVAGALGKVVEYPLDTIKVRLQYSSGKTPEHPSTWKVITQTYKHEGFFNGFYKGLSSPLMGAAAECSSLFFSYELAQDWVKSYKPEITLLDKIYCGAFSGVVTSFILTPIELVKCKMQVINLQMKSEKPPGIARLVSDIYKSQGLKGLWKGQLSTMIRETGGTALWFGAYEYVLILFNGGISKDAKSNGTSLQYIIAGGVAGAVYNASFYPVDTIKSMIQTEQSHHQQVKTADIILRLWRSRGFRGFYSGLGITLLKSVPANGIVFFTHQTLKNNFS</sequence>
<evidence type="ECO:0000256" key="4">
    <source>
        <dbReference type="ARBA" id="ARBA00022692"/>
    </source>
</evidence>
<dbReference type="Proteomes" id="UP000000314">
    <property type="component" value="Chromosome 3"/>
</dbReference>
<keyword evidence="3 11" id="KW-0813">Transport</keyword>
<evidence type="ECO:0000256" key="2">
    <source>
        <dbReference type="ARBA" id="ARBA00006375"/>
    </source>
</evidence>
<proteinExistence type="inferred from homology"/>
<dbReference type="eggNOG" id="KOG0758">
    <property type="taxonomic scope" value="Eukaryota"/>
</dbReference>
<evidence type="ECO:0000256" key="10">
    <source>
        <dbReference type="PROSITE-ProRule" id="PRU00282"/>
    </source>
</evidence>
<dbReference type="Gene3D" id="1.50.40.10">
    <property type="entry name" value="Mitochondrial carrier domain"/>
    <property type="match status" value="1"/>
</dbReference>
<name>C4R3J4_KOMPG</name>
<evidence type="ECO:0000256" key="1">
    <source>
        <dbReference type="ARBA" id="ARBA00004448"/>
    </source>
</evidence>
<dbReference type="GO" id="GO:0006526">
    <property type="term" value="P:L-arginine biosynthetic process"/>
    <property type="evidence" value="ECO:0007669"/>
    <property type="project" value="EnsemblFungi"/>
</dbReference>
<keyword evidence="4 10" id="KW-0812">Transmembrane</keyword>
<dbReference type="AlphaFoldDB" id="C4R3J4"/>
<protein>
    <submittedName>
        <fullName evidence="12">Ornithine transporter of the mitochondrial inner membrane, exports ornithine from mitochondria as pa</fullName>
    </submittedName>
</protein>
<keyword evidence="9 10" id="KW-0472">Membrane</keyword>
<reference evidence="12 13" key="1">
    <citation type="journal article" date="2009" name="Nat. Biotechnol.">
        <title>Genome sequence of the recombinant protein production host Pichia pastoris.</title>
        <authorList>
            <person name="De Schutter K."/>
            <person name="Lin Y.C."/>
            <person name="Tiels P."/>
            <person name="Van Hecke A."/>
            <person name="Glinka S."/>
            <person name="Weber-Lehmann J."/>
            <person name="Rouze P."/>
            <person name="Van de Peer Y."/>
            <person name="Callewaert N."/>
        </authorList>
    </citation>
    <scope>NUCLEOTIDE SEQUENCE [LARGE SCALE GENOMIC DNA]</scope>
    <source>
        <strain evidence="13">GS115 / ATCC 20864</strain>
    </source>
</reference>
<keyword evidence="8" id="KW-0496">Mitochondrion</keyword>
<dbReference type="HOGENOM" id="CLU_015166_16_3_1"/>
<comment type="similarity">
    <text evidence="2 11">Belongs to the mitochondrial carrier (TC 2.A.29) family.</text>
</comment>
<evidence type="ECO:0000256" key="6">
    <source>
        <dbReference type="ARBA" id="ARBA00022792"/>
    </source>
</evidence>
<feature type="repeat" description="Solcar" evidence="10">
    <location>
        <begin position="214"/>
        <end position="300"/>
    </location>
</feature>
<evidence type="ECO:0000256" key="11">
    <source>
        <dbReference type="RuleBase" id="RU000488"/>
    </source>
</evidence>
<keyword evidence="6" id="KW-0999">Mitochondrion inner membrane</keyword>
<feature type="repeat" description="Solcar" evidence="10">
    <location>
        <begin position="16"/>
        <end position="104"/>
    </location>
</feature>
<dbReference type="Pfam" id="PF00153">
    <property type="entry name" value="Mito_carr"/>
    <property type="match status" value="3"/>
</dbReference>
<dbReference type="KEGG" id="ppa:PAS_chr3_0100"/>
<dbReference type="OrthoDB" id="2139348at2759"/>
<comment type="subcellular location">
    <subcellularLocation>
        <location evidence="1">Mitochondrion inner membrane</location>
        <topology evidence="1">Multi-pass membrane protein</topology>
    </subcellularLocation>
</comment>
<dbReference type="PRINTS" id="PR00926">
    <property type="entry name" value="MITOCARRIER"/>
</dbReference>
<dbReference type="EMBL" id="FN392321">
    <property type="protein sequence ID" value="CAY70029.1"/>
    <property type="molecule type" value="Genomic_DNA"/>
</dbReference>
<dbReference type="FunCoup" id="C4R3J4">
    <property type="interactions" value="93"/>
</dbReference>
<dbReference type="InterPro" id="IPR002067">
    <property type="entry name" value="MCP"/>
</dbReference>
<dbReference type="GO" id="GO:0005743">
    <property type="term" value="C:mitochondrial inner membrane"/>
    <property type="evidence" value="ECO:0007669"/>
    <property type="project" value="UniProtKB-SubCell"/>
</dbReference>
<dbReference type="GO" id="GO:1990575">
    <property type="term" value="P:mitochondrial L-ornithine transmembrane transport"/>
    <property type="evidence" value="ECO:0007669"/>
    <property type="project" value="EnsemblFungi"/>
</dbReference>
<organism evidence="12 13">
    <name type="scientific">Komagataella phaffii (strain GS115 / ATCC 20864)</name>
    <name type="common">Yeast</name>
    <name type="synonym">Pichia pastoris</name>
    <dbReference type="NCBI Taxonomy" id="644223"/>
    <lineage>
        <taxon>Eukaryota</taxon>
        <taxon>Fungi</taxon>
        <taxon>Dikarya</taxon>
        <taxon>Ascomycota</taxon>
        <taxon>Saccharomycotina</taxon>
        <taxon>Pichiomycetes</taxon>
        <taxon>Pichiales</taxon>
        <taxon>Pichiaceae</taxon>
        <taxon>Komagataella</taxon>
    </lineage>
</organism>
<dbReference type="PROSITE" id="PS50920">
    <property type="entry name" value="SOLCAR"/>
    <property type="match status" value="3"/>
</dbReference>
<gene>
    <name evidence="12" type="ordered locus">PAS_chr3_0100</name>
</gene>
<dbReference type="InterPro" id="IPR018108">
    <property type="entry name" value="MCP_transmembrane"/>
</dbReference>
<dbReference type="OMA" id="PIDCFRQ"/>
<evidence type="ECO:0000256" key="5">
    <source>
        <dbReference type="ARBA" id="ARBA00022737"/>
    </source>
</evidence>
<evidence type="ECO:0000313" key="12">
    <source>
        <dbReference type="EMBL" id="CAY70029.1"/>
    </source>
</evidence>
<dbReference type="GeneID" id="8199381"/>
<dbReference type="InterPro" id="IPR050567">
    <property type="entry name" value="Mitochondrial_Carrier"/>
</dbReference>
<keyword evidence="5" id="KW-0677">Repeat</keyword>
<keyword evidence="7" id="KW-1133">Transmembrane helix</keyword>